<reference evidence="3" key="1">
    <citation type="journal article" date="2019" name="Int. J. Syst. Evol. Microbiol.">
        <title>The Global Catalogue of Microorganisms (GCM) 10K type strain sequencing project: providing services to taxonomists for standard genome sequencing and annotation.</title>
        <authorList>
            <consortium name="The Broad Institute Genomics Platform"/>
            <consortium name="The Broad Institute Genome Sequencing Center for Infectious Disease"/>
            <person name="Wu L."/>
            <person name="Ma J."/>
        </authorList>
    </citation>
    <scope>NUCLEOTIDE SEQUENCE [LARGE SCALE GENOMIC DNA]</scope>
    <source>
        <strain evidence="3">CCM 8905</strain>
    </source>
</reference>
<sequence>MMKTERTSRFKREFKKLQKKHYPTDLLKQAILAILTKDAQILARLHDHGLHGQWQGYRELHPARIATSQIRGDLDGWILIYKISSDCLVLVLVATGDHQSLKVK</sequence>
<evidence type="ECO:0000256" key="1">
    <source>
        <dbReference type="ARBA" id="ARBA00022649"/>
    </source>
</evidence>
<dbReference type="RefSeq" id="WP_125692621.1">
    <property type="nucleotide sequence ID" value="NZ_JBHSSK010000029.1"/>
</dbReference>
<proteinExistence type="predicted"/>
<dbReference type="Gene3D" id="3.30.2310.20">
    <property type="entry name" value="RelE-like"/>
    <property type="match status" value="1"/>
</dbReference>
<dbReference type="Pfam" id="PF15738">
    <property type="entry name" value="YafQ_toxin"/>
    <property type="match status" value="1"/>
</dbReference>
<dbReference type="PANTHER" id="PTHR40588">
    <property type="entry name" value="MRNA INTERFERASE TOXIN YAFQ"/>
    <property type="match status" value="1"/>
</dbReference>
<dbReference type="InterPro" id="IPR007712">
    <property type="entry name" value="RelE/ParE_toxin"/>
</dbReference>
<keyword evidence="1" id="KW-1277">Toxin-antitoxin system</keyword>
<keyword evidence="3" id="KW-1185">Reference proteome</keyword>
<comment type="caution">
    <text evidence="2">The sequence shown here is derived from an EMBL/GenBank/DDBJ whole genome shotgun (WGS) entry which is preliminary data.</text>
</comment>
<dbReference type="InterPro" id="IPR035093">
    <property type="entry name" value="RelE/ParE_toxin_dom_sf"/>
</dbReference>
<dbReference type="Proteomes" id="UP001596254">
    <property type="component" value="Unassembled WGS sequence"/>
</dbReference>
<dbReference type="PANTHER" id="PTHR40588:SF1">
    <property type="entry name" value="MRNA INTERFERASE TOXIN YAFQ"/>
    <property type="match status" value="1"/>
</dbReference>
<dbReference type="InterPro" id="IPR004386">
    <property type="entry name" value="Toxin_YafQ-like"/>
</dbReference>
<evidence type="ECO:0000313" key="3">
    <source>
        <dbReference type="Proteomes" id="UP001596254"/>
    </source>
</evidence>
<organism evidence="2 3">
    <name type="scientific">Levilactobacillus tongjiangensis</name>
    <dbReference type="NCBI Taxonomy" id="2486023"/>
    <lineage>
        <taxon>Bacteria</taxon>
        <taxon>Bacillati</taxon>
        <taxon>Bacillota</taxon>
        <taxon>Bacilli</taxon>
        <taxon>Lactobacillales</taxon>
        <taxon>Lactobacillaceae</taxon>
        <taxon>Levilactobacillus</taxon>
    </lineage>
</organism>
<accession>A0ABW1SVI0</accession>
<protein>
    <submittedName>
        <fullName evidence="2">Type II toxin-antitoxin system YafQ family toxin</fullName>
    </submittedName>
</protein>
<evidence type="ECO:0000313" key="2">
    <source>
        <dbReference type="EMBL" id="MFC6208078.1"/>
    </source>
</evidence>
<dbReference type="EMBL" id="JBHSSK010000029">
    <property type="protein sequence ID" value="MFC6208078.1"/>
    <property type="molecule type" value="Genomic_DNA"/>
</dbReference>
<dbReference type="NCBIfam" id="TIGR02385">
    <property type="entry name" value="RelE_StbE"/>
    <property type="match status" value="1"/>
</dbReference>
<gene>
    <name evidence="2" type="ORF">ACFP1G_11455</name>
</gene>
<dbReference type="SUPFAM" id="SSF143011">
    <property type="entry name" value="RelE-like"/>
    <property type="match status" value="1"/>
</dbReference>
<name>A0ABW1SVI0_9LACO</name>